<dbReference type="InterPro" id="IPR003337">
    <property type="entry name" value="Trehalose_PPase"/>
</dbReference>
<dbReference type="GO" id="GO:0004805">
    <property type="term" value="F:trehalose-phosphatase activity"/>
    <property type="evidence" value="ECO:0007669"/>
    <property type="project" value="TreeGrafter"/>
</dbReference>
<dbReference type="InterPro" id="IPR001830">
    <property type="entry name" value="Glyco_trans_20"/>
</dbReference>
<dbReference type="Proteomes" id="UP000005222">
    <property type="component" value="Chromosome J"/>
</dbReference>
<feature type="region of interest" description="Disordered" evidence="2">
    <location>
        <begin position="940"/>
        <end position="960"/>
    </location>
</feature>
<dbReference type="CDD" id="cd03788">
    <property type="entry name" value="GT20_TPS"/>
    <property type="match status" value="1"/>
</dbReference>
<name>G8YD61_PICSO</name>
<dbReference type="Gene3D" id="3.40.50.2000">
    <property type="entry name" value="Glycogen Phosphorylase B"/>
    <property type="match status" value="2"/>
</dbReference>
<dbReference type="GO" id="GO:0005946">
    <property type="term" value="C:alpha,alpha-trehalose-phosphate synthase complex (UDP-forming)"/>
    <property type="evidence" value="ECO:0007669"/>
    <property type="project" value="TreeGrafter"/>
</dbReference>
<gene>
    <name evidence="3" type="primary">Piso0_002648</name>
    <name evidence="3" type="ORF">GNLVRS01_PISO0J16575g</name>
</gene>
<keyword evidence="1" id="KW-0597">Phosphoprotein</keyword>
<dbReference type="Pfam" id="PF02358">
    <property type="entry name" value="Trehalose_PPase"/>
    <property type="match status" value="1"/>
</dbReference>
<dbReference type="PANTHER" id="PTHR10788">
    <property type="entry name" value="TREHALOSE-6-PHOSPHATE SYNTHASE"/>
    <property type="match status" value="1"/>
</dbReference>
<dbReference type="GO" id="GO:0005992">
    <property type="term" value="P:trehalose biosynthetic process"/>
    <property type="evidence" value="ECO:0007669"/>
    <property type="project" value="InterPro"/>
</dbReference>
<dbReference type="EMBL" id="FO082050">
    <property type="protein sequence ID" value="CCE82892.1"/>
    <property type="molecule type" value="Genomic_DNA"/>
</dbReference>
<evidence type="ECO:0000313" key="4">
    <source>
        <dbReference type="Proteomes" id="UP000005222"/>
    </source>
</evidence>
<dbReference type="OrthoDB" id="755951at2759"/>
<sequence length="1033" mass="116073">MDILPSLTQSQNVSASGSPGKSENHNKFFTDGVNSAEEFFGSNKPKTPQSSASSSETAFKSEDKSGPQYIQPKSRYSNVSFQSSVVDSKRENEDVGLPALKYSKSTTNLSPNASKSFINLSNLSVHSTSPAASASRAKLAYSRPDFSLHSNTSANSLSDVVSKAKEEEKNKEEHREEELFNFNDLLYGRAEATVIPYGGFSNPYLEFDITNQENIFEKAPWQVESSRKGNMSLNKAVNIAVEAGIMNAPKWVGTPSMPSDAVPQHVISDIAHELSDNYNCEAVFVNDITFQGHYTSFCKQILWPTFHYQIPDDPKSKAFEDHSWGHYKLLNQLVADKIVEVYKHENAFLDPNDPSNMIWIHDYHLLLVPRMIREKLPEAKIGLFLHISFPSSEVFRCFAQRKDLLEGMLGANSISFQTDEYVRHFCQTCNRSLLADISEAGVFHNGSFTLVNTIPVGINVDSLSDVLNSENVLAWRNSIRERWASKSLIVSRDKLDRLRGIKQKLLAYEKFLHDNPEYINKTVLIQICPGSVPDEDYESEVMSIVGRINSLTKDIAVSQPVILLQKNINFDQYLALQSEAELFVVSSMREGLNLTCHEFIVATTEKHSPLLLSEFTGSAPSLYCKGDGAILINPWDVKKFAELFKQSLELDPKKKLQRWKNCFDTIQKHDSKNWIKNCLKSINEAWLYEHKRNSINIIPLTKSIFEQVYHKSSDGRRIFILNLDVTSSVSSSSLEYCGDSVPSFSVNRKNVAFTEPSRLVALLNDIISDPNNHVYLVSFMKRADLDIFYKRTPNVGLIAENGGYIKFVGTNKWVSIVDEQELNKWMPQVSQLINSKVERLPGSHCEVEDCTIRFHASQSLSDDNREHCLHLLGDCIQHINEIFPDKDGVHAVLIKDIVVVQQNQLFSKALQLLIAYYQQKQKGIDPEWLVQQYKIKRVPNSSPSTPIKEAHEGPLLPSPSSKSSISLLFLSGGSTAGDEIYFDYANSLKEKGEIPEVLTISISETDMKTSATHSVAGKNELLSILSNTGMHTT</sequence>
<accession>G8YD61</accession>
<dbReference type="FunCoup" id="G8YD61">
    <property type="interactions" value="530"/>
</dbReference>
<feature type="compositionally biased region" description="Low complexity" evidence="2">
    <location>
        <begin position="45"/>
        <end position="58"/>
    </location>
</feature>
<dbReference type="OMA" id="CHEFIVC"/>
<dbReference type="STRING" id="559304.G8YD61"/>
<evidence type="ECO:0000256" key="2">
    <source>
        <dbReference type="SAM" id="MobiDB-lite"/>
    </source>
</evidence>
<dbReference type="HOGENOM" id="CLU_002351_2_1_1"/>
<dbReference type="SUPFAM" id="SSF53756">
    <property type="entry name" value="UDP-Glycosyltransferase/glycogen phosphorylase"/>
    <property type="match status" value="1"/>
</dbReference>
<feature type="compositionally biased region" description="Polar residues" evidence="2">
    <location>
        <begin position="1"/>
        <end position="21"/>
    </location>
</feature>
<dbReference type="eggNOG" id="KOG1050">
    <property type="taxonomic scope" value="Eukaryota"/>
</dbReference>
<dbReference type="InParanoid" id="G8YD61"/>
<dbReference type="GO" id="GO:0003825">
    <property type="term" value="F:alpha,alpha-trehalose-phosphate synthase (UDP-forming) activity"/>
    <property type="evidence" value="ECO:0007669"/>
    <property type="project" value="TreeGrafter"/>
</dbReference>
<dbReference type="GO" id="GO:0005829">
    <property type="term" value="C:cytosol"/>
    <property type="evidence" value="ECO:0007669"/>
    <property type="project" value="TreeGrafter"/>
</dbReference>
<organism evidence="3 4">
    <name type="scientific">Pichia sorbitophila (strain ATCC MYA-4447 / BCRC 22081 / CBS 7064 / NBRC 10061 / NRRL Y-12695)</name>
    <name type="common">Hybrid yeast</name>
    <dbReference type="NCBI Taxonomy" id="559304"/>
    <lineage>
        <taxon>Eukaryota</taxon>
        <taxon>Fungi</taxon>
        <taxon>Dikarya</taxon>
        <taxon>Ascomycota</taxon>
        <taxon>Saccharomycotina</taxon>
        <taxon>Pichiomycetes</taxon>
        <taxon>Debaryomycetaceae</taxon>
        <taxon>Millerozyma</taxon>
    </lineage>
</organism>
<evidence type="ECO:0000256" key="1">
    <source>
        <dbReference type="ARBA" id="ARBA00022553"/>
    </source>
</evidence>
<feature type="region of interest" description="Disordered" evidence="2">
    <location>
        <begin position="1"/>
        <end position="90"/>
    </location>
</feature>
<feature type="region of interest" description="Disordered" evidence="2">
    <location>
        <begin position="157"/>
        <end position="176"/>
    </location>
</feature>
<evidence type="ECO:0000313" key="3">
    <source>
        <dbReference type="EMBL" id="CCE82892.1"/>
    </source>
</evidence>
<reference evidence="3 4" key="1">
    <citation type="journal article" date="2012" name="G3 (Bethesda)">
        <title>Pichia sorbitophila, an interspecies yeast hybrid reveals early steps of genome resolution following polyploidization.</title>
        <authorList>
            <person name="Leh Louis V."/>
            <person name="Despons L."/>
            <person name="Friedrich A."/>
            <person name="Martin T."/>
            <person name="Durrens P."/>
            <person name="Casaregola S."/>
            <person name="Neuveglise C."/>
            <person name="Fairhead C."/>
            <person name="Marck C."/>
            <person name="Cruz J.A."/>
            <person name="Straub M.L."/>
            <person name="Kugler V."/>
            <person name="Sacerdot C."/>
            <person name="Uzunov Z."/>
            <person name="Thierry A."/>
            <person name="Weiss S."/>
            <person name="Bleykasten C."/>
            <person name="De Montigny J."/>
            <person name="Jacques N."/>
            <person name="Jung P."/>
            <person name="Lemaire M."/>
            <person name="Mallet S."/>
            <person name="Morel G."/>
            <person name="Richard G.F."/>
            <person name="Sarkar A."/>
            <person name="Savel G."/>
            <person name="Schacherer J."/>
            <person name="Seret M.L."/>
            <person name="Talla E."/>
            <person name="Samson G."/>
            <person name="Jubin C."/>
            <person name="Poulain J."/>
            <person name="Vacherie B."/>
            <person name="Barbe V."/>
            <person name="Pelletier E."/>
            <person name="Sherman D.J."/>
            <person name="Westhof E."/>
            <person name="Weissenbach J."/>
            <person name="Baret P.V."/>
            <person name="Wincker P."/>
            <person name="Gaillardin C."/>
            <person name="Dujon B."/>
            <person name="Souciet J.L."/>
        </authorList>
    </citation>
    <scope>NUCLEOTIDE SEQUENCE [LARGE SCALE GENOMIC DNA]</scope>
    <source>
        <strain evidence="4">ATCC MYA-4447 / BCRC 22081 / CBS 7064 / NBRC 10061 / NRRL Y-12695</strain>
    </source>
</reference>
<feature type="compositionally biased region" description="Basic and acidic residues" evidence="2">
    <location>
        <begin position="162"/>
        <end position="176"/>
    </location>
</feature>
<dbReference type="PANTHER" id="PTHR10788:SF15">
    <property type="entry name" value="TREHALOSE SYNTHASE COMPLEX REGULATORY SUBUNIT TPS3-RELATED"/>
    <property type="match status" value="1"/>
</dbReference>
<dbReference type="AlphaFoldDB" id="G8YD61"/>
<feature type="compositionally biased region" description="Polar residues" evidence="2">
    <location>
        <begin position="74"/>
        <end position="86"/>
    </location>
</feature>
<keyword evidence="4" id="KW-1185">Reference proteome</keyword>
<proteinExistence type="predicted"/>
<dbReference type="FunFam" id="3.40.50.2000:FF:000099">
    <property type="entry name" value="Alpha,alpha-trehalose phosphate synthase subunit, putative"/>
    <property type="match status" value="1"/>
</dbReference>
<dbReference type="Pfam" id="PF00982">
    <property type="entry name" value="Glyco_transf_20"/>
    <property type="match status" value="1"/>
</dbReference>
<protein>
    <submittedName>
        <fullName evidence="3">Piso0_002648 protein</fullName>
    </submittedName>
</protein>